<dbReference type="InterPro" id="IPR052175">
    <property type="entry name" value="ComplexI-like_HydComp"/>
</dbReference>
<dbReference type="GO" id="GO:0042773">
    <property type="term" value="P:ATP synthesis coupled electron transport"/>
    <property type="evidence" value="ECO:0007669"/>
    <property type="project" value="InterPro"/>
</dbReference>
<dbReference type="InterPro" id="IPR003918">
    <property type="entry name" value="NADH_UbQ_OxRdtase"/>
</dbReference>
<dbReference type="GeneID" id="9743507"/>
<dbReference type="STRING" id="679926.Mpet_1043"/>
<dbReference type="InterPro" id="IPR001750">
    <property type="entry name" value="ND/Mrp_TM"/>
</dbReference>
<feature type="transmembrane region" description="Helical" evidence="7">
    <location>
        <begin position="6"/>
        <end position="22"/>
    </location>
</feature>
<feature type="transmembrane region" description="Helical" evidence="7">
    <location>
        <begin position="448"/>
        <end position="470"/>
    </location>
</feature>
<dbReference type="GO" id="GO:0008137">
    <property type="term" value="F:NADH dehydrogenase (ubiquinone) activity"/>
    <property type="evidence" value="ECO:0007669"/>
    <property type="project" value="InterPro"/>
</dbReference>
<dbReference type="PANTHER" id="PTHR42682">
    <property type="entry name" value="HYDROGENASE-4 COMPONENT F"/>
    <property type="match status" value="1"/>
</dbReference>
<evidence type="ECO:0000259" key="8">
    <source>
        <dbReference type="Pfam" id="PF00361"/>
    </source>
</evidence>
<feature type="transmembrane region" description="Helical" evidence="7">
    <location>
        <begin position="373"/>
        <end position="392"/>
    </location>
</feature>
<feature type="transmembrane region" description="Helical" evidence="7">
    <location>
        <begin position="152"/>
        <end position="174"/>
    </location>
</feature>
<evidence type="ECO:0000256" key="7">
    <source>
        <dbReference type="SAM" id="Phobius"/>
    </source>
</evidence>
<feature type="transmembrane region" description="Helical" evidence="7">
    <location>
        <begin position="237"/>
        <end position="258"/>
    </location>
</feature>
<dbReference type="Proteomes" id="UP000006565">
    <property type="component" value="Chromosome"/>
</dbReference>
<evidence type="ECO:0000256" key="6">
    <source>
        <dbReference type="ARBA" id="ARBA00023136"/>
    </source>
</evidence>
<feature type="transmembrane region" description="Helical" evidence="7">
    <location>
        <begin position="270"/>
        <end position="288"/>
    </location>
</feature>
<dbReference type="eggNOG" id="arCOG01537">
    <property type="taxonomic scope" value="Archaea"/>
</dbReference>
<dbReference type="KEGG" id="mpi:Mpet_1043"/>
<feature type="transmembrane region" description="Helical" evidence="7">
    <location>
        <begin position="29"/>
        <end position="47"/>
    </location>
</feature>
<keyword evidence="10" id="KW-1185">Reference proteome</keyword>
<dbReference type="RefSeq" id="WP_013328988.1">
    <property type="nucleotide sequence ID" value="NC_014507.1"/>
</dbReference>
<protein>
    <submittedName>
        <fullName evidence="9">NADH/Ubiquinone/plastoquinone (Complex I)</fullName>
    </submittedName>
</protein>
<evidence type="ECO:0000313" key="9">
    <source>
        <dbReference type="EMBL" id="ADN35810.1"/>
    </source>
</evidence>
<feature type="transmembrane region" description="Helical" evidence="7">
    <location>
        <begin position="101"/>
        <end position="118"/>
    </location>
</feature>
<dbReference type="AlphaFoldDB" id="E1RKF7"/>
<keyword evidence="6 7" id="KW-0472">Membrane</keyword>
<evidence type="ECO:0000256" key="3">
    <source>
        <dbReference type="ARBA" id="ARBA00022692"/>
    </source>
</evidence>
<dbReference type="GO" id="GO:0016491">
    <property type="term" value="F:oxidoreductase activity"/>
    <property type="evidence" value="ECO:0007669"/>
    <property type="project" value="UniProtKB-KW"/>
</dbReference>
<dbReference type="NCBIfam" id="NF006427">
    <property type="entry name" value="PRK08676.1"/>
    <property type="match status" value="1"/>
</dbReference>
<evidence type="ECO:0000256" key="2">
    <source>
        <dbReference type="ARBA" id="ARBA00022475"/>
    </source>
</evidence>
<comment type="subcellular location">
    <subcellularLocation>
        <location evidence="1">Cell membrane</location>
        <topology evidence="1">Multi-pass membrane protein</topology>
    </subcellularLocation>
</comment>
<feature type="transmembrane region" description="Helical" evidence="7">
    <location>
        <begin position="124"/>
        <end position="145"/>
    </location>
</feature>
<feature type="domain" description="NADH:quinone oxidoreductase/Mrp antiporter transmembrane" evidence="8">
    <location>
        <begin position="119"/>
        <end position="415"/>
    </location>
</feature>
<gene>
    <name evidence="9" type="ordered locus">Mpet_1043</name>
</gene>
<evidence type="ECO:0000256" key="4">
    <source>
        <dbReference type="ARBA" id="ARBA00022989"/>
    </source>
</evidence>
<keyword evidence="5" id="KW-0560">Oxidoreductase</keyword>
<feature type="transmembrane region" description="Helical" evidence="7">
    <location>
        <begin position="67"/>
        <end position="89"/>
    </location>
</feature>
<organism evidence="9 10">
    <name type="scientific">Methanolacinia petrolearia (strain DSM 11571 / OCM 486 / SEBR 4847)</name>
    <name type="common">Methanoplanus petrolearius</name>
    <dbReference type="NCBI Taxonomy" id="679926"/>
    <lineage>
        <taxon>Archaea</taxon>
        <taxon>Methanobacteriati</taxon>
        <taxon>Methanobacteriota</taxon>
        <taxon>Stenosarchaea group</taxon>
        <taxon>Methanomicrobia</taxon>
        <taxon>Methanomicrobiales</taxon>
        <taxon>Methanomicrobiaceae</taxon>
        <taxon>Methanolacinia</taxon>
    </lineage>
</organism>
<dbReference type="PANTHER" id="PTHR42682:SF5">
    <property type="entry name" value="HYDROGENASE-4 COMPONENT F"/>
    <property type="match status" value="1"/>
</dbReference>
<keyword evidence="3 7" id="KW-0812">Transmembrane</keyword>
<feature type="transmembrane region" description="Helical" evidence="7">
    <location>
        <begin position="309"/>
        <end position="327"/>
    </location>
</feature>
<dbReference type="GO" id="GO:0005886">
    <property type="term" value="C:plasma membrane"/>
    <property type="evidence" value="ECO:0007669"/>
    <property type="project" value="UniProtKB-SubCell"/>
</dbReference>
<evidence type="ECO:0000256" key="1">
    <source>
        <dbReference type="ARBA" id="ARBA00004651"/>
    </source>
</evidence>
<keyword evidence="4 7" id="KW-1133">Transmembrane helix</keyword>
<dbReference type="OrthoDB" id="19089at2157"/>
<keyword evidence="9" id="KW-0830">Ubiquinone</keyword>
<evidence type="ECO:0000256" key="5">
    <source>
        <dbReference type="ARBA" id="ARBA00023002"/>
    </source>
</evidence>
<dbReference type="Pfam" id="PF00361">
    <property type="entry name" value="Proton_antipo_M"/>
    <property type="match status" value="1"/>
</dbReference>
<dbReference type="HOGENOM" id="CLU_007100_10_1_2"/>
<feature type="transmembrane region" description="Helical" evidence="7">
    <location>
        <begin position="404"/>
        <end position="428"/>
    </location>
</feature>
<name>E1RKF7_METP4</name>
<feature type="transmembrane region" description="Helical" evidence="7">
    <location>
        <begin position="194"/>
        <end position="216"/>
    </location>
</feature>
<dbReference type="EMBL" id="CP002117">
    <property type="protein sequence ID" value="ADN35810.1"/>
    <property type="molecule type" value="Genomic_DNA"/>
</dbReference>
<proteinExistence type="predicted"/>
<evidence type="ECO:0000313" key="10">
    <source>
        <dbReference type="Proteomes" id="UP000006565"/>
    </source>
</evidence>
<dbReference type="PRINTS" id="PR01437">
    <property type="entry name" value="NUOXDRDTASE4"/>
</dbReference>
<keyword evidence="2" id="KW-1003">Cell membrane</keyword>
<sequence length="491" mass="53700">MTAILYLITGIIAFSLIMILKGHRSKKVILILHSAANIAISGYIMFACAIPETSGFFRVDHLSAFEAGLSSVVFFAASLYAGGYVTRLIETGELNPKSLRLFYGGFSILMTVTPLVFLSDNLALFWILAEITTVVSAMLVASLAAKENIDAALKYIFIASTAMLFAFIGLIFLFEMSRTEGGAGTLNWSELMTMSQGFDPAVSLAAFFFVFIGFSAKSGIVPFHTWLPDAHSKAPSAVSAVLSGVLLNIGIYGIIRVYAIIRQVPETETAGMFVLFFGILTVFVASMMMLRQHNLKKLIACSSIENMGLILIGLSFWTPIAVFWVLFQTLAHSLTKAELFLSAGIIHRQYKSENPAEEDVICDAFDMQPAASAFLVAGALAITGTPLFPVFLPKLFILLEAIRFDTLTGILILLFIAIASFALFRFIWNAFSCRSDGAGIRKPEHYPVAKGMHIGIVFLLVLMLYFGIMVPDWFYNYLNMIISELGLGGAL</sequence>
<accession>E1RKF7</accession>
<reference evidence="9 10" key="1">
    <citation type="journal article" date="2010" name="Stand. Genomic Sci.">
        <title>Complete genome sequence of Methanoplanus petrolearius type strain (SEBR 4847).</title>
        <authorList>
            <person name="Brambilla E."/>
            <person name="Djao O.D."/>
            <person name="Daligault H."/>
            <person name="Lapidus A."/>
            <person name="Lucas S."/>
            <person name="Hammon N."/>
            <person name="Nolan M."/>
            <person name="Tice H."/>
            <person name="Cheng J.F."/>
            <person name="Han C."/>
            <person name="Tapia R."/>
            <person name="Goodwin L."/>
            <person name="Pitluck S."/>
            <person name="Liolios K."/>
            <person name="Ivanova N."/>
            <person name="Mavromatis K."/>
            <person name="Mikhailova N."/>
            <person name="Pati A."/>
            <person name="Chen A."/>
            <person name="Palaniappan K."/>
            <person name="Land M."/>
            <person name="Hauser L."/>
            <person name="Chang Y.J."/>
            <person name="Jeffries C.D."/>
            <person name="Rohde M."/>
            <person name="Spring S."/>
            <person name="Sikorski J."/>
            <person name="Goker M."/>
            <person name="Woyke T."/>
            <person name="Bristow J."/>
            <person name="Eisen J.A."/>
            <person name="Markowitz V."/>
            <person name="Hugenholtz P."/>
            <person name="Kyrpides N.C."/>
            <person name="Klenk H.P."/>
        </authorList>
    </citation>
    <scope>NUCLEOTIDE SEQUENCE [LARGE SCALE GENOMIC DNA]</scope>
    <source>
        <strain evidence="10">DSM 11571 / OCM 486 / SEBR 4847</strain>
    </source>
</reference>